<keyword evidence="3" id="KW-0862">Zinc</keyword>
<accession>A0AAV1K2I4</accession>
<sequence>MTPKPTGRRSIVWEHYEITEDKSLVKCKHCHRVVSIKHKSTGNLFRHLRRHSIDLSGNEKIDQGNKKENPLRENVYINYGSFLGRMF</sequence>
<comment type="caution">
    <text evidence="6">The sequence shown here is derived from an EMBL/GenBank/DDBJ whole genome shotgun (WGS) entry which is preliminary data.</text>
</comment>
<dbReference type="PROSITE" id="PS50808">
    <property type="entry name" value="ZF_BED"/>
    <property type="match status" value="1"/>
</dbReference>
<dbReference type="AlphaFoldDB" id="A0AAV1K2I4"/>
<evidence type="ECO:0000313" key="7">
    <source>
        <dbReference type="Proteomes" id="UP001497472"/>
    </source>
</evidence>
<evidence type="ECO:0000256" key="2">
    <source>
        <dbReference type="ARBA" id="ARBA00022771"/>
    </source>
</evidence>
<dbReference type="GO" id="GO:0008270">
    <property type="term" value="F:zinc ion binding"/>
    <property type="evidence" value="ECO:0007669"/>
    <property type="project" value="UniProtKB-KW"/>
</dbReference>
<dbReference type="InterPro" id="IPR036236">
    <property type="entry name" value="Znf_C2H2_sf"/>
</dbReference>
<dbReference type="GO" id="GO:0003677">
    <property type="term" value="F:DNA binding"/>
    <property type="evidence" value="ECO:0007669"/>
    <property type="project" value="InterPro"/>
</dbReference>
<dbReference type="Pfam" id="PF02892">
    <property type="entry name" value="zf-BED"/>
    <property type="match status" value="1"/>
</dbReference>
<evidence type="ECO:0000256" key="3">
    <source>
        <dbReference type="ARBA" id="ARBA00022833"/>
    </source>
</evidence>
<evidence type="ECO:0000256" key="1">
    <source>
        <dbReference type="ARBA" id="ARBA00022723"/>
    </source>
</evidence>
<reference evidence="6 7" key="1">
    <citation type="submission" date="2023-11" db="EMBL/GenBank/DDBJ databases">
        <authorList>
            <person name="Okamura Y."/>
        </authorList>
    </citation>
    <scope>NUCLEOTIDE SEQUENCE [LARGE SCALE GENOMIC DNA]</scope>
</reference>
<keyword evidence="2 4" id="KW-0863">Zinc-finger</keyword>
<dbReference type="EMBL" id="CAVLEF010000281">
    <property type="protein sequence ID" value="CAK1555961.1"/>
    <property type="molecule type" value="Genomic_DNA"/>
</dbReference>
<evidence type="ECO:0000256" key="4">
    <source>
        <dbReference type="PROSITE-ProRule" id="PRU00027"/>
    </source>
</evidence>
<organism evidence="6 7">
    <name type="scientific">Leptosia nina</name>
    <dbReference type="NCBI Taxonomy" id="320188"/>
    <lineage>
        <taxon>Eukaryota</taxon>
        <taxon>Metazoa</taxon>
        <taxon>Ecdysozoa</taxon>
        <taxon>Arthropoda</taxon>
        <taxon>Hexapoda</taxon>
        <taxon>Insecta</taxon>
        <taxon>Pterygota</taxon>
        <taxon>Neoptera</taxon>
        <taxon>Endopterygota</taxon>
        <taxon>Lepidoptera</taxon>
        <taxon>Glossata</taxon>
        <taxon>Ditrysia</taxon>
        <taxon>Papilionoidea</taxon>
        <taxon>Pieridae</taxon>
        <taxon>Pierinae</taxon>
        <taxon>Leptosia</taxon>
    </lineage>
</organism>
<dbReference type="Proteomes" id="UP001497472">
    <property type="component" value="Unassembled WGS sequence"/>
</dbReference>
<evidence type="ECO:0000259" key="5">
    <source>
        <dbReference type="PROSITE" id="PS50808"/>
    </source>
</evidence>
<name>A0AAV1K2I4_9NEOP</name>
<evidence type="ECO:0000313" key="6">
    <source>
        <dbReference type="EMBL" id="CAK1555961.1"/>
    </source>
</evidence>
<gene>
    <name evidence="6" type="ORF">LNINA_LOCUS14742</name>
</gene>
<dbReference type="SMART" id="SM00614">
    <property type="entry name" value="ZnF_BED"/>
    <property type="match status" value="1"/>
</dbReference>
<proteinExistence type="predicted"/>
<feature type="domain" description="BED-type" evidence="5">
    <location>
        <begin position="7"/>
        <end position="58"/>
    </location>
</feature>
<keyword evidence="1" id="KW-0479">Metal-binding</keyword>
<keyword evidence="7" id="KW-1185">Reference proteome</keyword>
<dbReference type="InterPro" id="IPR003656">
    <property type="entry name" value="Znf_BED"/>
</dbReference>
<dbReference type="SUPFAM" id="SSF57667">
    <property type="entry name" value="beta-beta-alpha zinc fingers"/>
    <property type="match status" value="1"/>
</dbReference>
<protein>
    <recommendedName>
        <fullName evidence="5">BED-type domain-containing protein</fullName>
    </recommendedName>
</protein>